<dbReference type="Proteomes" id="UP001055439">
    <property type="component" value="Chromosome 1"/>
</dbReference>
<dbReference type="AlphaFoldDB" id="A0A9E7J8I4"/>
<feature type="transmembrane region" description="Helical" evidence="11">
    <location>
        <begin position="149"/>
        <end position="170"/>
    </location>
</feature>
<keyword evidence="3" id="KW-0813">Transport</keyword>
<accession>A0A9E7J8I4</accession>
<dbReference type="InterPro" id="IPR037185">
    <property type="entry name" value="EmrE-like"/>
</dbReference>
<keyword evidence="4 11" id="KW-0812">Transmembrane</keyword>
<feature type="transmembrane region" description="Helical" evidence="11">
    <location>
        <begin position="176"/>
        <end position="197"/>
    </location>
</feature>
<feature type="transmembrane region" description="Helical" evidence="11">
    <location>
        <begin position="584"/>
        <end position="605"/>
    </location>
</feature>
<feature type="transmembrane region" description="Helical" evidence="11">
    <location>
        <begin position="204"/>
        <end position="227"/>
    </location>
</feature>
<dbReference type="OrthoDB" id="1436450at2759"/>
<dbReference type="GO" id="GO:0012505">
    <property type="term" value="C:endomembrane system"/>
    <property type="evidence" value="ECO:0007669"/>
    <property type="project" value="UniProtKB-SubCell"/>
</dbReference>
<evidence type="ECO:0000256" key="3">
    <source>
        <dbReference type="ARBA" id="ARBA00022448"/>
    </source>
</evidence>
<keyword evidence="9 11" id="KW-0472">Membrane</keyword>
<reference evidence="13" key="1">
    <citation type="submission" date="2022-05" db="EMBL/GenBank/DDBJ databases">
        <title>The Musa troglodytarum L. genome provides insights into the mechanism of non-climacteric behaviour and enrichment of carotenoids.</title>
        <authorList>
            <person name="Wang J."/>
        </authorList>
    </citation>
    <scope>NUCLEOTIDE SEQUENCE</scope>
    <source>
        <tissue evidence="13">Leaf</tissue>
    </source>
</reference>
<evidence type="ECO:0000256" key="11">
    <source>
        <dbReference type="SAM" id="Phobius"/>
    </source>
</evidence>
<keyword evidence="12" id="KW-0732">Signal</keyword>
<feature type="transmembrane region" description="Helical" evidence="11">
    <location>
        <begin position="467"/>
        <end position="488"/>
    </location>
</feature>
<dbReference type="GO" id="GO:0009678">
    <property type="term" value="F:diphosphate hydrolysis-driven proton transmembrane transporter activity"/>
    <property type="evidence" value="ECO:0007669"/>
    <property type="project" value="UniProtKB-EC"/>
</dbReference>
<evidence type="ECO:0000256" key="5">
    <source>
        <dbReference type="ARBA" id="ARBA00022842"/>
    </source>
</evidence>
<feature type="transmembrane region" description="Helical" evidence="11">
    <location>
        <begin position="332"/>
        <end position="359"/>
    </location>
</feature>
<organism evidence="13 14">
    <name type="scientific">Musa troglodytarum</name>
    <name type="common">fe'i banana</name>
    <dbReference type="NCBI Taxonomy" id="320322"/>
    <lineage>
        <taxon>Eukaryota</taxon>
        <taxon>Viridiplantae</taxon>
        <taxon>Streptophyta</taxon>
        <taxon>Embryophyta</taxon>
        <taxon>Tracheophyta</taxon>
        <taxon>Spermatophyta</taxon>
        <taxon>Magnoliopsida</taxon>
        <taxon>Liliopsida</taxon>
        <taxon>Zingiberales</taxon>
        <taxon>Musaceae</taxon>
        <taxon>Musa</taxon>
    </lineage>
</organism>
<feature type="transmembrane region" description="Helical" evidence="11">
    <location>
        <begin position="626"/>
        <end position="650"/>
    </location>
</feature>
<evidence type="ECO:0000256" key="2">
    <source>
        <dbReference type="ARBA" id="ARBA00013242"/>
    </source>
</evidence>
<comment type="subcellular location">
    <subcellularLocation>
        <location evidence="1">Endomembrane system</location>
        <topology evidence="1">Multi-pass membrane protein</topology>
    </subcellularLocation>
</comment>
<evidence type="ECO:0000313" key="13">
    <source>
        <dbReference type="EMBL" id="URD71953.1"/>
    </source>
</evidence>
<keyword evidence="7 11" id="KW-1133">Transmembrane helix</keyword>
<dbReference type="SUPFAM" id="SSF103481">
    <property type="entry name" value="Multidrug resistance efflux transporter EmrE"/>
    <property type="match status" value="2"/>
</dbReference>
<dbReference type="EC" id="7.1.3.1" evidence="2"/>
<name>A0A9E7J8I4_9LILI</name>
<keyword evidence="8" id="KW-0406">Ion transport</keyword>
<feature type="signal peptide" evidence="12">
    <location>
        <begin position="1"/>
        <end position="24"/>
    </location>
</feature>
<feature type="transmembrane region" description="Helical" evidence="11">
    <location>
        <begin position="852"/>
        <end position="870"/>
    </location>
</feature>
<evidence type="ECO:0000256" key="9">
    <source>
        <dbReference type="ARBA" id="ARBA00023136"/>
    </source>
</evidence>
<feature type="chain" id="PRO_5038790857" description="H(+)-exporting diphosphatase" evidence="12">
    <location>
        <begin position="25"/>
        <end position="1082"/>
    </location>
</feature>
<feature type="transmembrane region" description="Helical" evidence="11">
    <location>
        <begin position="40"/>
        <end position="61"/>
    </location>
</feature>
<dbReference type="Pfam" id="PF03030">
    <property type="entry name" value="H_PPase"/>
    <property type="match status" value="2"/>
</dbReference>
<keyword evidence="5" id="KW-0460">Magnesium</keyword>
<dbReference type="PANTHER" id="PTHR31998">
    <property type="entry name" value="K(+)-INSENSITIVE PYROPHOSPHATE-ENERGIZED PROTON PUMP"/>
    <property type="match status" value="1"/>
</dbReference>
<sequence>MASWRYKAGLFLILAVVVIWVASAEVTQGIFTDYKQPFAITYLGASLMVVYLPVAFVKDWLCNLSRKNSSKSARSPQIVNNPGSGINSPVKHHDVQKLVEMESQVLLTKKDSDLDLSVQEEEQSLISKIRDEIDTEVLKEKRSFTAKEIATYAFYLAPIWFVTEYLSNAALARTSVASTTVLSSTSGLFTLFVGVLLRQDTLNMAKVVAVFVSMAGVVMTTLGKTWATDESQISSTSNGKRSLVGDLFGLLSAMTYGLFTVLLKKFAGEEGEGVDVQKLFGYVGLFTLVSLWWLVWPLTALGIEPKFTIPHSAKMEEVVLANGFVGSVLSDYFWALCVVWTTPLVATLGMSLTIPLAMVADMLIHGRHYSAIYILGSAQVFAGTVILLYKNSLHSYWKLINLTDSWGLVEIQLMSVDLIMFCPSLSAASHGLTAMVRGTVCVSVTNLPILARGIFKSSKIVYINTLCSLPIGLLYLCSLMVVLILPALDIMEEAANSHGDPNLRSPDRDLDPGGCRSRNHLRAAAVAAGLKVKLSPERPGSNKNGVSDYLIEEEEGLNDHNVVKCAEIQSAISEGATSFLFTEYQYVGIFTVAFAVLIFLFLGSVEGFSTKAQPCTYSKDKYCKPALANAGFSTISFLLGTTTSLVSGFLGMKIATYANARTTLEAQKGVGKAFITAFRSGAHGLLVGSKWLVAGLFIGFVTEYYTSNAYSPVQDVADSCRTGAATNVIFGLALGYKSVIIPIFAIAVSIFVSFSLAAMYGIAVAAFLGMLSTIATGVAIDAYGPISDNAGGIAEMAGMSHRIRERTDALDAAGNTTAAIGKGFAIGSAALVSLALFGAFVSRAAISTVDVLTPKVFIGLLVGAMLPYWFSAMTMKSVGSAALKMVEEVRRQFNTIPGLMDGTAKPDYATCVKISTDASIKEMIPPGALVMLTPLIVGTFFGVETLSGVLAGSLVSGVQIAISASNTGGAWDNAKKYIEAGASDHARSLGPKGSDPHKAAVIGDTIGDSLKDASGPSLNILIKLMPVESLVFAPFFATHGGLQDCRTEAKFSGEGLQDCRTEAKFSGEEKEPQPVSQPQSHA</sequence>
<keyword evidence="14" id="KW-1185">Reference proteome</keyword>
<feature type="transmembrane region" description="Helical" evidence="11">
    <location>
        <begin position="279"/>
        <end position="296"/>
    </location>
</feature>
<evidence type="ECO:0000256" key="4">
    <source>
        <dbReference type="ARBA" id="ARBA00022692"/>
    </source>
</evidence>
<evidence type="ECO:0000313" key="14">
    <source>
        <dbReference type="Proteomes" id="UP001055439"/>
    </source>
</evidence>
<feature type="transmembrane region" description="Helical" evidence="11">
    <location>
        <begin position="247"/>
        <end position="267"/>
    </location>
</feature>
<dbReference type="GO" id="GO:0004427">
    <property type="term" value="F:inorganic diphosphate phosphatase activity"/>
    <property type="evidence" value="ECO:0007669"/>
    <property type="project" value="InterPro"/>
</dbReference>
<protein>
    <recommendedName>
        <fullName evidence="2">H(+)-exporting diphosphatase</fullName>
        <ecNumber evidence="2">7.1.3.1</ecNumber>
    </recommendedName>
</protein>
<evidence type="ECO:0000256" key="1">
    <source>
        <dbReference type="ARBA" id="ARBA00004127"/>
    </source>
</evidence>
<evidence type="ECO:0000256" key="8">
    <source>
        <dbReference type="ARBA" id="ARBA00023065"/>
    </source>
</evidence>
<feature type="transmembrane region" description="Helical" evidence="11">
    <location>
        <begin position="371"/>
        <end position="389"/>
    </location>
</feature>
<evidence type="ECO:0000256" key="10">
    <source>
        <dbReference type="SAM" id="MobiDB-lite"/>
    </source>
</evidence>
<feature type="transmembrane region" description="Helical" evidence="11">
    <location>
        <begin position="824"/>
        <end position="846"/>
    </location>
</feature>
<feature type="transmembrane region" description="Helical" evidence="11">
    <location>
        <begin position="434"/>
        <end position="455"/>
    </location>
</feature>
<dbReference type="InterPro" id="IPR004131">
    <property type="entry name" value="PPase-energised_H-pump"/>
</dbReference>
<proteinExistence type="predicted"/>
<evidence type="ECO:0000256" key="12">
    <source>
        <dbReference type="SAM" id="SignalP"/>
    </source>
</evidence>
<feature type="region of interest" description="Disordered" evidence="10">
    <location>
        <begin position="1062"/>
        <end position="1082"/>
    </location>
</feature>
<dbReference type="GO" id="GO:0016020">
    <property type="term" value="C:membrane"/>
    <property type="evidence" value="ECO:0007669"/>
    <property type="project" value="InterPro"/>
</dbReference>
<evidence type="ECO:0000256" key="6">
    <source>
        <dbReference type="ARBA" id="ARBA00022967"/>
    </source>
</evidence>
<gene>
    <name evidence="13" type="ORF">MUK42_09924</name>
</gene>
<keyword evidence="6" id="KW-1278">Translocase</keyword>
<dbReference type="EMBL" id="CP097502">
    <property type="protein sequence ID" value="URD71953.1"/>
    <property type="molecule type" value="Genomic_DNA"/>
</dbReference>
<feature type="compositionally biased region" description="Basic and acidic residues" evidence="10">
    <location>
        <begin position="1062"/>
        <end position="1072"/>
    </location>
</feature>
<evidence type="ECO:0000256" key="7">
    <source>
        <dbReference type="ARBA" id="ARBA00022989"/>
    </source>
</evidence>